<keyword evidence="12" id="KW-1208">Phospholipid metabolism</keyword>
<proteinExistence type="inferred from homology"/>
<dbReference type="AlphaFoldDB" id="A0A382AM86"/>
<evidence type="ECO:0000256" key="1">
    <source>
        <dbReference type="ARBA" id="ARBA00004651"/>
    </source>
</evidence>
<dbReference type="GO" id="GO:0005886">
    <property type="term" value="C:plasma membrane"/>
    <property type="evidence" value="ECO:0007669"/>
    <property type="project" value="UniProtKB-SubCell"/>
</dbReference>
<organism evidence="14">
    <name type="scientific">marine metagenome</name>
    <dbReference type="NCBI Taxonomy" id="408172"/>
    <lineage>
        <taxon>unclassified sequences</taxon>
        <taxon>metagenomes</taxon>
        <taxon>ecological metagenomes</taxon>
    </lineage>
</organism>
<protein>
    <recommendedName>
        <fullName evidence="15">Phosphatidate cytidylyltransferase</fullName>
    </recommendedName>
</protein>
<keyword evidence="8 13" id="KW-1133">Transmembrane helix</keyword>
<reference evidence="14" key="1">
    <citation type="submission" date="2018-05" db="EMBL/GenBank/DDBJ databases">
        <authorList>
            <person name="Lanie J.A."/>
            <person name="Ng W.-L."/>
            <person name="Kazmierczak K.M."/>
            <person name="Andrzejewski T.M."/>
            <person name="Davidsen T.M."/>
            <person name="Wayne K.J."/>
            <person name="Tettelin H."/>
            <person name="Glass J.I."/>
            <person name="Rusch D."/>
            <person name="Podicherti R."/>
            <person name="Tsui H.-C.T."/>
            <person name="Winkler M.E."/>
        </authorList>
    </citation>
    <scope>NUCLEOTIDE SEQUENCE</scope>
</reference>
<accession>A0A382AM86</accession>
<dbReference type="PANTHER" id="PTHR46382">
    <property type="entry name" value="PHOSPHATIDATE CYTIDYLYLTRANSFERASE"/>
    <property type="match status" value="1"/>
</dbReference>
<keyword evidence="7" id="KW-0548">Nucleotidyltransferase</keyword>
<evidence type="ECO:0000256" key="2">
    <source>
        <dbReference type="ARBA" id="ARBA00010185"/>
    </source>
</evidence>
<keyword evidence="3" id="KW-1003">Cell membrane</keyword>
<feature type="transmembrane region" description="Helical" evidence="13">
    <location>
        <begin position="221"/>
        <end position="242"/>
    </location>
</feature>
<dbReference type="PANTHER" id="PTHR46382:SF1">
    <property type="entry name" value="PHOSPHATIDATE CYTIDYLYLTRANSFERASE"/>
    <property type="match status" value="1"/>
</dbReference>
<evidence type="ECO:0000256" key="11">
    <source>
        <dbReference type="ARBA" id="ARBA00023209"/>
    </source>
</evidence>
<keyword evidence="5" id="KW-0808">Transferase</keyword>
<evidence type="ECO:0000256" key="4">
    <source>
        <dbReference type="ARBA" id="ARBA00022516"/>
    </source>
</evidence>
<evidence type="ECO:0000256" key="9">
    <source>
        <dbReference type="ARBA" id="ARBA00023098"/>
    </source>
</evidence>
<sequence length="290" mass="29883">MAKRLVVAGIGIPVVVSVLYLGGLPLSLLVAGVAVLGSLEYCSLARAGGVSPFKWLVGIMVAALVLLAAWRPMFSEFGAPMLAFLGLGGGVVMAFALARRSPEEKPLSVIAISLFGVLYVGLPLAVVLLLHELPNSRGWSGGITIPSSGLLVVALPLATTWLGDAMALFTGTAWGKGGLVPEISPNKSWAGVWGGIGGAMLAAIVWYYATVPWLPELPVQSPIVAGFIGVLIGIVGIGGDLLESLFKREAGVKDSGGILPGHGGILDRLDSLLFTLPTAYVLLLILDATP</sequence>
<comment type="similarity">
    <text evidence="2">Belongs to the CDS family.</text>
</comment>
<keyword evidence="6 13" id="KW-0812">Transmembrane</keyword>
<keyword evidence="9" id="KW-0443">Lipid metabolism</keyword>
<evidence type="ECO:0000256" key="12">
    <source>
        <dbReference type="ARBA" id="ARBA00023264"/>
    </source>
</evidence>
<name>A0A382AM86_9ZZZZ</name>
<evidence type="ECO:0000256" key="5">
    <source>
        <dbReference type="ARBA" id="ARBA00022679"/>
    </source>
</evidence>
<evidence type="ECO:0000256" key="7">
    <source>
        <dbReference type="ARBA" id="ARBA00022695"/>
    </source>
</evidence>
<feature type="transmembrane region" description="Helical" evidence="13">
    <location>
        <begin position="6"/>
        <end position="39"/>
    </location>
</feature>
<gene>
    <name evidence="14" type="ORF">METZ01_LOCUS155358</name>
</gene>
<evidence type="ECO:0000256" key="3">
    <source>
        <dbReference type="ARBA" id="ARBA00022475"/>
    </source>
</evidence>
<feature type="transmembrane region" description="Helical" evidence="13">
    <location>
        <begin position="190"/>
        <end position="209"/>
    </location>
</feature>
<dbReference type="InterPro" id="IPR000374">
    <property type="entry name" value="PC_trans"/>
</dbReference>
<keyword evidence="10 13" id="KW-0472">Membrane</keyword>
<dbReference type="GO" id="GO:0016024">
    <property type="term" value="P:CDP-diacylglycerol biosynthetic process"/>
    <property type="evidence" value="ECO:0007669"/>
    <property type="project" value="TreeGrafter"/>
</dbReference>
<evidence type="ECO:0000256" key="6">
    <source>
        <dbReference type="ARBA" id="ARBA00022692"/>
    </source>
</evidence>
<evidence type="ECO:0000256" key="8">
    <source>
        <dbReference type="ARBA" id="ARBA00022989"/>
    </source>
</evidence>
<dbReference type="PROSITE" id="PS01315">
    <property type="entry name" value="CDS"/>
    <property type="match status" value="1"/>
</dbReference>
<evidence type="ECO:0008006" key="15">
    <source>
        <dbReference type="Google" id="ProtNLM"/>
    </source>
</evidence>
<keyword evidence="4" id="KW-0444">Lipid biosynthesis</keyword>
<dbReference type="EMBL" id="UINC01025948">
    <property type="protein sequence ID" value="SVB02504.1"/>
    <property type="molecule type" value="Genomic_DNA"/>
</dbReference>
<dbReference type="Pfam" id="PF01148">
    <property type="entry name" value="CTP_transf_1"/>
    <property type="match status" value="1"/>
</dbReference>
<comment type="subcellular location">
    <subcellularLocation>
        <location evidence="1">Cell membrane</location>
        <topology evidence="1">Multi-pass membrane protein</topology>
    </subcellularLocation>
</comment>
<feature type="transmembrane region" description="Helical" evidence="13">
    <location>
        <begin position="51"/>
        <end position="71"/>
    </location>
</feature>
<dbReference type="GO" id="GO:0004605">
    <property type="term" value="F:phosphatidate cytidylyltransferase activity"/>
    <property type="evidence" value="ECO:0007669"/>
    <property type="project" value="TreeGrafter"/>
</dbReference>
<keyword evidence="11" id="KW-0594">Phospholipid biosynthesis</keyword>
<evidence type="ECO:0000256" key="10">
    <source>
        <dbReference type="ARBA" id="ARBA00023136"/>
    </source>
</evidence>
<evidence type="ECO:0000313" key="14">
    <source>
        <dbReference type="EMBL" id="SVB02504.1"/>
    </source>
</evidence>
<feature type="transmembrane region" description="Helical" evidence="13">
    <location>
        <begin position="77"/>
        <end position="97"/>
    </location>
</feature>
<evidence type="ECO:0000256" key="13">
    <source>
        <dbReference type="SAM" id="Phobius"/>
    </source>
</evidence>
<feature type="transmembrane region" description="Helical" evidence="13">
    <location>
        <begin position="109"/>
        <end position="130"/>
    </location>
</feature>